<dbReference type="AlphaFoldDB" id="A0A8X6URW5"/>
<protein>
    <submittedName>
        <fullName evidence="1">Retrovirus-related Pol polyprotein from transposon 412</fullName>
    </submittedName>
</protein>
<evidence type="ECO:0000313" key="1">
    <source>
        <dbReference type="EMBL" id="GFU41958.1"/>
    </source>
</evidence>
<name>A0A8X6URW5_NEPPI</name>
<evidence type="ECO:0000313" key="2">
    <source>
        <dbReference type="Proteomes" id="UP000887013"/>
    </source>
</evidence>
<reference evidence="1" key="1">
    <citation type="submission" date="2020-08" db="EMBL/GenBank/DDBJ databases">
        <title>Multicomponent nature underlies the extraordinary mechanical properties of spider dragline silk.</title>
        <authorList>
            <person name="Kono N."/>
            <person name="Nakamura H."/>
            <person name="Mori M."/>
            <person name="Yoshida Y."/>
            <person name="Ohtoshi R."/>
            <person name="Malay A.D."/>
            <person name="Moran D.A.P."/>
            <person name="Tomita M."/>
            <person name="Numata K."/>
            <person name="Arakawa K."/>
        </authorList>
    </citation>
    <scope>NUCLEOTIDE SEQUENCE</scope>
</reference>
<organism evidence="1 2">
    <name type="scientific">Nephila pilipes</name>
    <name type="common">Giant wood spider</name>
    <name type="synonym">Nephila maculata</name>
    <dbReference type="NCBI Taxonomy" id="299642"/>
    <lineage>
        <taxon>Eukaryota</taxon>
        <taxon>Metazoa</taxon>
        <taxon>Ecdysozoa</taxon>
        <taxon>Arthropoda</taxon>
        <taxon>Chelicerata</taxon>
        <taxon>Arachnida</taxon>
        <taxon>Araneae</taxon>
        <taxon>Araneomorphae</taxon>
        <taxon>Entelegynae</taxon>
        <taxon>Araneoidea</taxon>
        <taxon>Nephilidae</taxon>
        <taxon>Nephila</taxon>
    </lineage>
</organism>
<dbReference type="PANTHER" id="PTHR45823">
    <property type="entry name" value="T-SNARE COILED-COIL HOMOLOGY DOMAIN-CONTAINING PROTEIN"/>
    <property type="match status" value="1"/>
</dbReference>
<keyword evidence="2" id="KW-1185">Reference proteome</keyword>
<dbReference type="EMBL" id="BMAW01035966">
    <property type="protein sequence ID" value="GFU41958.1"/>
    <property type="molecule type" value="Genomic_DNA"/>
</dbReference>
<dbReference type="OrthoDB" id="8066225at2759"/>
<proteinExistence type="predicted"/>
<dbReference type="PANTHER" id="PTHR45823:SF1">
    <property type="entry name" value="T-SNARE COILED-COIL HOMOLOGY DOMAIN-CONTAINING PROTEIN"/>
    <property type="match status" value="1"/>
</dbReference>
<dbReference type="Proteomes" id="UP000887013">
    <property type="component" value="Unassembled WGS sequence"/>
</dbReference>
<sequence length="244" mass="28364">MGKDESWEKMKIKMKAGQEELKKDIVNIIEEFSNIIQEKMIAMKNKEIEGLKEQMSNEHVEPKGAFMYFLATIKILTFDGKTSCQVYKTQFKIVAEANGWNSRIKAFHLAATLRGDAADILETLPKEQRHDLQALSGAPEFRFERNCTKEYSRLQLKSHYQKEGENEDQYSLTWHVVSTEHLNFEAVFEAAVLKQASLNFSQNGAEFHKHEEKAWLMQILELYHEGELDMSHIFDSQVKNDLQE</sequence>
<gene>
    <name evidence="1" type="primary">X975_13332</name>
    <name evidence="1" type="ORF">NPIL_489161</name>
</gene>
<accession>A0A8X6URW5</accession>
<comment type="caution">
    <text evidence="1">The sequence shown here is derived from an EMBL/GenBank/DDBJ whole genome shotgun (WGS) entry which is preliminary data.</text>
</comment>